<keyword evidence="5" id="KW-0539">Nucleus</keyword>
<dbReference type="GO" id="GO:0005634">
    <property type="term" value="C:nucleus"/>
    <property type="evidence" value="ECO:0007669"/>
    <property type="project" value="UniProtKB-SubCell"/>
</dbReference>
<feature type="compositionally biased region" description="Basic residues" evidence="6">
    <location>
        <begin position="1"/>
        <end position="12"/>
    </location>
</feature>
<dbReference type="EMBL" id="KN818585">
    <property type="protein sequence ID" value="KIL54991.1"/>
    <property type="molecule type" value="Genomic_DNA"/>
</dbReference>
<dbReference type="PANTHER" id="PTHR46481:SF10">
    <property type="entry name" value="ZINC FINGER BED DOMAIN-CONTAINING PROTEIN 39"/>
    <property type="match status" value="1"/>
</dbReference>
<evidence type="ECO:0000313" key="7">
    <source>
        <dbReference type="EMBL" id="KIL54991.1"/>
    </source>
</evidence>
<dbReference type="HOGENOM" id="CLU_451242_0_0_1"/>
<evidence type="ECO:0000256" key="1">
    <source>
        <dbReference type="ARBA" id="ARBA00004123"/>
    </source>
</evidence>
<dbReference type="InParanoid" id="A0A0C2WEJ5"/>
<evidence type="ECO:0000256" key="4">
    <source>
        <dbReference type="ARBA" id="ARBA00022833"/>
    </source>
</evidence>
<feature type="compositionally biased region" description="Polar residues" evidence="6">
    <location>
        <begin position="55"/>
        <end position="67"/>
    </location>
</feature>
<organism evidence="7 8">
    <name type="scientific">Amanita muscaria (strain Koide BX008)</name>
    <dbReference type="NCBI Taxonomy" id="946122"/>
    <lineage>
        <taxon>Eukaryota</taxon>
        <taxon>Fungi</taxon>
        <taxon>Dikarya</taxon>
        <taxon>Basidiomycota</taxon>
        <taxon>Agaricomycotina</taxon>
        <taxon>Agaricomycetes</taxon>
        <taxon>Agaricomycetidae</taxon>
        <taxon>Agaricales</taxon>
        <taxon>Pluteineae</taxon>
        <taxon>Amanitaceae</taxon>
        <taxon>Amanita</taxon>
    </lineage>
</organism>
<evidence type="ECO:0000313" key="8">
    <source>
        <dbReference type="Proteomes" id="UP000054549"/>
    </source>
</evidence>
<dbReference type="PANTHER" id="PTHR46481">
    <property type="entry name" value="ZINC FINGER BED DOMAIN-CONTAINING PROTEIN 4"/>
    <property type="match status" value="1"/>
</dbReference>
<dbReference type="Proteomes" id="UP000054549">
    <property type="component" value="Unassembled WGS sequence"/>
</dbReference>
<evidence type="ECO:0000256" key="6">
    <source>
        <dbReference type="SAM" id="MobiDB-lite"/>
    </source>
</evidence>
<protein>
    <submittedName>
        <fullName evidence="7">Uncharacterized protein</fullName>
    </submittedName>
</protein>
<dbReference type="AlphaFoldDB" id="A0A0C2WEJ5"/>
<dbReference type="SUPFAM" id="SSF140996">
    <property type="entry name" value="Hermes dimerisation domain"/>
    <property type="match status" value="1"/>
</dbReference>
<evidence type="ECO:0000256" key="3">
    <source>
        <dbReference type="ARBA" id="ARBA00022771"/>
    </source>
</evidence>
<evidence type="ECO:0000256" key="5">
    <source>
        <dbReference type="ARBA" id="ARBA00023242"/>
    </source>
</evidence>
<keyword evidence="8" id="KW-1185">Reference proteome</keyword>
<dbReference type="InterPro" id="IPR052035">
    <property type="entry name" value="ZnF_BED_domain_contain"/>
</dbReference>
<feature type="region of interest" description="Disordered" evidence="6">
    <location>
        <begin position="1"/>
        <end position="98"/>
    </location>
</feature>
<keyword evidence="3" id="KW-0863">Zinc-finger</keyword>
<accession>A0A0C2WEJ5</accession>
<dbReference type="STRING" id="946122.A0A0C2WEJ5"/>
<dbReference type="OrthoDB" id="2677917at2759"/>
<dbReference type="GO" id="GO:0008270">
    <property type="term" value="F:zinc ion binding"/>
    <property type="evidence" value="ECO:0007669"/>
    <property type="project" value="UniProtKB-KW"/>
</dbReference>
<evidence type="ECO:0000256" key="2">
    <source>
        <dbReference type="ARBA" id="ARBA00022723"/>
    </source>
</evidence>
<comment type="subcellular location">
    <subcellularLocation>
        <location evidence="1">Nucleus</location>
    </subcellularLocation>
</comment>
<gene>
    <name evidence="7" type="ORF">M378DRAFT_18354</name>
</gene>
<dbReference type="InterPro" id="IPR012337">
    <property type="entry name" value="RNaseH-like_sf"/>
</dbReference>
<keyword evidence="2" id="KW-0479">Metal-binding</keyword>
<dbReference type="SUPFAM" id="SSF53098">
    <property type="entry name" value="Ribonuclease H-like"/>
    <property type="match status" value="1"/>
</dbReference>
<sequence>METSTGRKRKPTAKLVENADPLLHAKRRRQDSTEDAVQAKEDSLLNLSDNEEGQRPTTASSQTSSRYVETIVLSGDEKTDAESESGSETVDAPSEDASTELERLKKKWGSPIYAFFKPDPLIEYDNKGNRIHAFECIAEPCQGKGRNQKFVRRNLGTADATSTGNLRKHALSCWGQEAIDAVSNSTSLQEARNVLKKARNTMRNGSLVFEFERTGSGKVTYSHRPPTKLESHADHVRWMAESRRAFNLVSDAGYQRVMKSGRPAHYIPSGATLSRDVRQVFVYCCQKVSKLLKDLDGDVSFALDAWTLPNSRALIAVTVHYEDKGKASTWLLDVVEVAESHTGAALAAAFEKVIKDFGISHKMLSITCDNASSNDSMVEHLEQKITNFSGAAARTHCFAHILNLIAKSIITQFDTPQKTARLTTADKNDDADEDLDNEIESLAELAGNIDQEEEVQQTMDHMAALDPDDNEGWVNERESMTTGQVRVLERDSMPARRVLAKLRKISYAIKFSSTCLLPRWRAICQEQRLKVRIMSRDVKTHWNSTYDMLAFAVEYQRVIDQIAGERESNLREYELQGREWAVAKELRNVLEVSLDFHRLLHYGLI</sequence>
<keyword evidence="4" id="KW-0862">Zinc</keyword>
<proteinExistence type="predicted"/>
<name>A0A0C2WEJ5_AMAMK</name>
<reference evidence="7 8" key="1">
    <citation type="submission" date="2014-04" db="EMBL/GenBank/DDBJ databases">
        <title>Evolutionary Origins and Diversification of the Mycorrhizal Mutualists.</title>
        <authorList>
            <consortium name="DOE Joint Genome Institute"/>
            <consortium name="Mycorrhizal Genomics Consortium"/>
            <person name="Kohler A."/>
            <person name="Kuo A."/>
            <person name="Nagy L.G."/>
            <person name="Floudas D."/>
            <person name="Copeland A."/>
            <person name="Barry K.W."/>
            <person name="Cichocki N."/>
            <person name="Veneault-Fourrey C."/>
            <person name="LaButti K."/>
            <person name="Lindquist E.A."/>
            <person name="Lipzen A."/>
            <person name="Lundell T."/>
            <person name="Morin E."/>
            <person name="Murat C."/>
            <person name="Riley R."/>
            <person name="Ohm R."/>
            <person name="Sun H."/>
            <person name="Tunlid A."/>
            <person name="Henrissat B."/>
            <person name="Grigoriev I.V."/>
            <person name="Hibbett D.S."/>
            <person name="Martin F."/>
        </authorList>
    </citation>
    <scope>NUCLEOTIDE SEQUENCE [LARGE SCALE GENOMIC DNA]</scope>
    <source>
        <strain evidence="7 8">Koide BX008</strain>
    </source>
</reference>